<gene>
    <name evidence="1" type="ORF">QAD02_012298</name>
</gene>
<dbReference type="EMBL" id="CM056742">
    <property type="protein sequence ID" value="KAJ8676511.1"/>
    <property type="molecule type" value="Genomic_DNA"/>
</dbReference>
<dbReference type="Proteomes" id="UP001239111">
    <property type="component" value="Chromosome 2"/>
</dbReference>
<keyword evidence="2" id="KW-1185">Reference proteome</keyword>
<organism evidence="1 2">
    <name type="scientific">Eretmocerus hayati</name>
    <dbReference type="NCBI Taxonomy" id="131215"/>
    <lineage>
        <taxon>Eukaryota</taxon>
        <taxon>Metazoa</taxon>
        <taxon>Ecdysozoa</taxon>
        <taxon>Arthropoda</taxon>
        <taxon>Hexapoda</taxon>
        <taxon>Insecta</taxon>
        <taxon>Pterygota</taxon>
        <taxon>Neoptera</taxon>
        <taxon>Endopterygota</taxon>
        <taxon>Hymenoptera</taxon>
        <taxon>Apocrita</taxon>
        <taxon>Proctotrupomorpha</taxon>
        <taxon>Chalcidoidea</taxon>
        <taxon>Aphelinidae</taxon>
        <taxon>Aphelininae</taxon>
        <taxon>Eretmocerus</taxon>
    </lineage>
</organism>
<accession>A0ACC2P0Z8</accession>
<evidence type="ECO:0000313" key="2">
    <source>
        <dbReference type="Proteomes" id="UP001239111"/>
    </source>
</evidence>
<protein>
    <submittedName>
        <fullName evidence="1">Uncharacterized protein</fullName>
    </submittedName>
</protein>
<evidence type="ECO:0000313" key="1">
    <source>
        <dbReference type="EMBL" id="KAJ8676511.1"/>
    </source>
</evidence>
<comment type="caution">
    <text evidence="1">The sequence shown here is derived from an EMBL/GenBank/DDBJ whole genome shotgun (WGS) entry which is preliminary data.</text>
</comment>
<sequence>MSSSARSSNTRYGSPRHGNSRRNGSQRKPEKSVSYFVPPPRVRLPKFPVPKDLVPVIMHNLKPTSHMTEGSIQYLSVLEIIKSSGFQTTESNHLRILKLLLYVEEIANNIDMRRYNQYNKSIERFSKDKDFFKIYVDGLMEERPSVRPEDLVEIRDAESNVLYVLRVINVMDKYLLAVGGARFCQQHRPDKQYNISFRFGNYTFRCCHFALSLINQFQLTPLLFPVRRETCPKVGDRDFWFNESVKNNPQQKQAVLRIANKSSFPAPYILYGPPGTGKTATVVEAICQIYQSNPSDNILVCTPSNSAGDVITRRLLNYIPDRDIYRMYSPSKEGSSIDEAIVGCSNFVDGQVMMLPREIVLSKKILICTLCAATRLIFMRFRETHFSYIFIDEAGQATEPDTLIPFNLSSSCDTGRIGRLHGQVIISGDPQQLGPGIRSKIAEPLLGRSMLERLMDCEPYKKNEHGAYNPSYITKLIRNYRSHPLVIRVSNELFYDQELESHGPDEVIRKAEDWKHLVKIKFPIIFHGVEGTEKKDERSPSVYNVEEIKIVVHYVRLVLGSRFKNRTISQKDIGIITPFSEQRRKLHQNLEDNGFGDVEVGTVELFQGREKDIIILSTVRSRTFFHDNRLHIGFLSNPKRFNVALTRAKALLIVVGNPTVLQTDKYWWYFLKFCLDNKACRGMEFIPNSVFENEMRQFQQRRRKPKMLQGSQLLNDSNLEFVEMDDGVTESSDDSVIDENEYPAAVNKRDKNHNQPLSNNCPRSENLLSDIIQKMGSVKIDKQAAKKNKKKNKAALFDN</sequence>
<reference evidence="1" key="1">
    <citation type="submission" date="2023-04" db="EMBL/GenBank/DDBJ databases">
        <title>A chromosome-level genome assembly of the parasitoid wasp Eretmocerus hayati.</title>
        <authorList>
            <person name="Zhong Y."/>
            <person name="Liu S."/>
            <person name="Liu Y."/>
        </authorList>
    </citation>
    <scope>NUCLEOTIDE SEQUENCE</scope>
    <source>
        <strain evidence="1">ZJU_SS_LIU_2023</strain>
    </source>
</reference>
<proteinExistence type="predicted"/>
<name>A0ACC2P0Z8_9HYME</name>